<gene>
    <name evidence="1" type="ORF">NVI5450_4519</name>
</gene>
<evidence type="ECO:0000313" key="1">
    <source>
        <dbReference type="EMBL" id="SGZ17434.1"/>
    </source>
</evidence>
<dbReference type="AlphaFoldDB" id="A0A1L0CJK7"/>
<dbReference type="Proteomes" id="UP000183794">
    <property type="component" value="Unassembled WGS sequence"/>
</dbReference>
<evidence type="ECO:0000313" key="2">
    <source>
        <dbReference type="Proteomes" id="UP000183794"/>
    </source>
</evidence>
<sequence length="292" mass="33370">MSKQTLQFNDNETSLNIGLSFNQHGQLLSGRSVEEGYYLLERHLFQSGQHTVNKMNSIINRKQVDNFQNEYFLQGKPHANIDTVEINLGDNVVIMSDELPTHKDLYDTEVVKMDVKVENKHNHCYTPIYDVDTLKIKGLVKGSKHQETITADNENKLYIKPFKILTNLKVHSLIVSAIAHTYGAKIIKHRDVRLELPKHVVNPLSKILFSTDIELVENERGNVTLKITNIITGEPKLVSTDYDKLTLDAMKDNKVETFSPDSLDKIVSMDNRKKLPNRVHNLTDGKLEQLIK</sequence>
<proteinExistence type="predicted"/>
<organism evidence="1 2">
    <name type="scientific">Moritella viscosa</name>
    <dbReference type="NCBI Taxonomy" id="80854"/>
    <lineage>
        <taxon>Bacteria</taxon>
        <taxon>Pseudomonadati</taxon>
        <taxon>Pseudomonadota</taxon>
        <taxon>Gammaproteobacteria</taxon>
        <taxon>Alteromonadales</taxon>
        <taxon>Moritellaceae</taxon>
        <taxon>Moritella</taxon>
    </lineage>
</organism>
<accession>A0A1L0CJK7</accession>
<dbReference type="EMBL" id="FPLD01000131">
    <property type="protein sequence ID" value="SGZ17434.1"/>
    <property type="molecule type" value="Genomic_DNA"/>
</dbReference>
<dbReference type="RefSeq" id="WP_075518553.1">
    <property type="nucleotide sequence ID" value="NZ_FPLD01000131.1"/>
</dbReference>
<reference evidence="1 2" key="1">
    <citation type="submission" date="2016-11" db="EMBL/GenBank/DDBJ databases">
        <authorList>
            <person name="Jaros S."/>
            <person name="Januszkiewicz K."/>
            <person name="Wedrychowicz H."/>
        </authorList>
    </citation>
    <scope>NUCLEOTIDE SEQUENCE [LARGE SCALE GENOMIC DNA]</scope>
    <source>
        <strain evidence="1">NVI 5450</strain>
    </source>
</reference>
<protein>
    <submittedName>
        <fullName evidence="1">Uncharacterized protein</fullName>
    </submittedName>
</protein>
<name>A0A1L0CJK7_9GAMM</name>